<proteinExistence type="predicted"/>
<evidence type="ECO:0000313" key="3">
    <source>
        <dbReference type="Proteomes" id="UP000242875"/>
    </source>
</evidence>
<dbReference type="Proteomes" id="UP000242875">
    <property type="component" value="Unassembled WGS sequence"/>
</dbReference>
<organism evidence="2 3">
    <name type="scientific">Bifiguratus adelaidae</name>
    <dbReference type="NCBI Taxonomy" id="1938954"/>
    <lineage>
        <taxon>Eukaryota</taxon>
        <taxon>Fungi</taxon>
        <taxon>Fungi incertae sedis</taxon>
        <taxon>Mucoromycota</taxon>
        <taxon>Mucoromycotina</taxon>
        <taxon>Endogonomycetes</taxon>
        <taxon>Endogonales</taxon>
        <taxon>Endogonales incertae sedis</taxon>
        <taxon>Bifiguratus</taxon>
    </lineage>
</organism>
<feature type="compositionally biased region" description="Basic residues" evidence="1">
    <location>
        <begin position="257"/>
        <end position="266"/>
    </location>
</feature>
<feature type="region of interest" description="Disordered" evidence="1">
    <location>
        <begin position="247"/>
        <end position="266"/>
    </location>
</feature>
<accession>A0A261Y2H6</accession>
<feature type="region of interest" description="Disordered" evidence="1">
    <location>
        <begin position="19"/>
        <end position="231"/>
    </location>
</feature>
<name>A0A261Y2H6_9FUNG</name>
<dbReference type="EMBL" id="MVBO01000030">
    <property type="protein sequence ID" value="OZJ04803.1"/>
    <property type="molecule type" value="Genomic_DNA"/>
</dbReference>
<evidence type="ECO:0000256" key="1">
    <source>
        <dbReference type="SAM" id="MobiDB-lite"/>
    </source>
</evidence>
<protein>
    <submittedName>
        <fullName evidence="2">Uncharacterized protein</fullName>
    </submittedName>
</protein>
<evidence type="ECO:0000313" key="2">
    <source>
        <dbReference type="EMBL" id="OZJ04803.1"/>
    </source>
</evidence>
<comment type="caution">
    <text evidence="2">The sequence shown here is derived from an EMBL/GenBank/DDBJ whole genome shotgun (WGS) entry which is preliminary data.</text>
</comment>
<feature type="compositionally biased region" description="Polar residues" evidence="1">
    <location>
        <begin position="205"/>
        <end position="216"/>
    </location>
</feature>
<reference evidence="2 3" key="1">
    <citation type="journal article" date="2017" name="Mycologia">
        <title>Bifiguratus adelaidae, gen. et sp. nov., a new member of Mucoromycotina in endophytic and soil-dwelling habitats.</title>
        <authorList>
            <person name="Torres-Cruz T.J."/>
            <person name="Billingsley Tobias T.L."/>
            <person name="Almatruk M."/>
            <person name="Hesse C."/>
            <person name="Kuske C.R."/>
            <person name="Desiro A."/>
            <person name="Benucci G.M."/>
            <person name="Bonito G."/>
            <person name="Stajich J.E."/>
            <person name="Dunlap C."/>
            <person name="Arnold A.E."/>
            <person name="Porras-Alfaro A."/>
        </authorList>
    </citation>
    <scope>NUCLEOTIDE SEQUENCE [LARGE SCALE GENOMIC DNA]</scope>
    <source>
        <strain evidence="2 3">AZ0501</strain>
    </source>
</reference>
<sequence length="266" mass="28629">MPANETAVVETDEERIARILQSPEKIGTSSDNPDHRVEEGSNNVNIDKDAAEEDAVRLVETKDADNQPKEKEAVAGEREQPHTATDTATETAQETETSSTPPPKDSKAFRPVKTPRPPLSERNKPSKTAKEDAKKDAKEGSLTAKFDAAHKKLDSDLPDITKHYSVLTESAKRKRGQDAQDQAEPTQKRSRPSAQPGAIKPANAPTVTKKVTTAISAPSKPLAPDNVAKPMNGSVMKMTISAAQKAADCTANGSAKVAKKPKPVWR</sequence>
<dbReference type="AlphaFoldDB" id="A0A261Y2H6"/>
<feature type="compositionally biased region" description="Basic and acidic residues" evidence="1">
    <location>
        <begin position="147"/>
        <end position="162"/>
    </location>
</feature>
<gene>
    <name evidence="2" type="ORF">BZG36_01854</name>
</gene>
<keyword evidence="3" id="KW-1185">Reference proteome</keyword>
<feature type="compositionally biased region" description="Basic and acidic residues" evidence="1">
    <location>
        <begin position="46"/>
        <end position="81"/>
    </location>
</feature>
<feature type="compositionally biased region" description="Basic and acidic residues" evidence="1">
    <location>
        <begin position="119"/>
        <end position="139"/>
    </location>
</feature>
<feature type="compositionally biased region" description="Low complexity" evidence="1">
    <location>
        <begin position="83"/>
        <end position="99"/>
    </location>
</feature>